<gene>
    <name evidence="1" type="ORF">GPM918_LOCUS14702</name>
    <name evidence="2" type="ORF">OVA965_LOCUS21313</name>
    <name evidence="3" type="ORF">SRO942_LOCUS14702</name>
    <name evidence="4" type="ORF">TMI583_LOCUS21941</name>
</gene>
<dbReference type="AlphaFoldDB" id="A0A814IBG3"/>
<dbReference type="EMBL" id="CAJNOK010011648">
    <property type="protein sequence ID" value="CAF1144923.1"/>
    <property type="molecule type" value="Genomic_DNA"/>
</dbReference>
<dbReference type="Proteomes" id="UP000681722">
    <property type="component" value="Unassembled WGS sequence"/>
</dbReference>
<evidence type="ECO:0000313" key="3">
    <source>
        <dbReference type="EMBL" id="CAF3790982.1"/>
    </source>
</evidence>
<dbReference type="EMBL" id="CAJOBC010003583">
    <property type="protein sequence ID" value="CAF3790982.1"/>
    <property type="molecule type" value="Genomic_DNA"/>
</dbReference>
<feature type="non-terminal residue" evidence="1">
    <location>
        <position position="1"/>
    </location>
</feature>
<keyword evidence="5" id="KW-1185">Reference proteome</keyword>
<evidence type="ECO:0000313" key="4">
    <source>
        <dbReference type="EMBL" id="CAF3945464.1"/>
    </source>
</evidence>
<comment type="caution">
    <text evidence="1">The sequence shown here is derived from an EMBL/GenBank/DDBJ whole genome shotgun (WGS) entry which is preliminary data.</text>
</comment>
<name>A0A814IBG3_9BILA</name>
<evidence type="ECO:0000313" key="1">
    <source>
        <dbReference type="EMBL" id="CAF1019514.1"/>
    </source>
</evidence>
<protein>
    <submittedName>
        <fullName evidence="1">Uncharacterized protein</fullName>
    </submittedName>
</protein>
<dbReference type="EMBL" id="CAJNOQ010003583">
    <property type="protein sequence ID" value="CAF1019514.1"/>
    <property type="molecule type" value="Genomic_DNA"/>
</dbReference>
<proteinExistence type="predicted"/>
<dbReference type="EMBL" id="CAJOBA010028403">
    <property type="protein sequence ID" value="CAF3945464.1"/>
    <property type="molecule type" value="Genomic_DNA"/>
</dbReference>
<dbReference type="Proteomes" id="UP000682733">
    <property type="component" value="Unassembled WGS sequence"/>
</dbReference>
<dbReference type="Proteomes" id="UP000663829">
    <property type="component" value="Unassembled WGS sequence"/>
</dbReference>
<dbReference type="Proteomes" id="UP000677228">
    <property type="component" value="Unassembled WGS sequence"/>
</dbReference>
<reference evidence="1" key="1">
    <citation type="submission" date="2021-02" db="EMBL/GenBank/DDBJ databases">
        <authorList>
            <person name="Nowell W R."/>
        </authorList>
    </citation>
    <scope>NUCLEOTIDE SEQUENCE</scope>
</reference>
<evidence type="ECO:0000313" key="2">
    <source>
        <dbReference type="EMBL" id="CAF1144923.1"/>
    </source>
</evidence>
<organism evidence="1 5">
    <name type="scientific">Didymodactylos carnosus</name>
    <dbReference type="NCBI Taxonomy" id="1234261"/>
    <lineage>
        <taxon>Eukaryota</taxon>
        <taxon>Metazoa</taxon>
        <taxon>Spiralia</taxon>
        <taxon>Gnathifera</taxon>
        <taxon>Rotifera</taxon>
        <taxon>Eurotatoria</taxon>
        <taxon>Bdelloidea</taxon>
        <taxon>Philodinida</taxon>
        <taxon>Philodinidae</taxon>
        <taxon>Didymodactylos</taxon>
    </lineage>
</organism>
<accession>A0A814IBG3</accession>
<sequence length="218" mass="26478">IGAKYEKRLEIENVYKNIFELFISNNMIQLKSIITTCCLPDSCQNLTILESLESLTLIYTWCYHKLLNLFQYIPNLKYLRLLFVLRIEKNYNDKQQRQHIYDKLNNKQYHHRLLLLKYLQVNYDVFYNYDSIYGHYFLSHFPCIKLIKTTIKDRYYRCPRDGFSQTISKTKTIITNYYNNQNQDLWIDKKIINIEEKPYSSVSLSFLRMTHNKKNVCE</sequence>
<evidence type="ECO:0000313" key="5">
    <source>
        <dbReference type="Proteomes" id="UP000663829"/>
    </source>
</evidence>